<dbReference type="EMBL" id="BOOY01000018">
    <property type="protein sequence ID" value="GIJ03128.1"/>
    <property type="molecule type" value="Genomic_DNA"/>
</dbReference>
<feature type="region of interest" description="Disordered" evidence="1">
    <location>
        <begin position="1"/>
        <end position="24"/>
    </location>
</feature>
<organism evidence="2 3">
    <name type="scientific">Spirilliplanes yamanashiensis</name>
    <dbReference type="NCBI Taxonomy" id="42233"/>
    <lineage>
        <taxon>Bacteria</taxon>
        <taxon>Bacillati</taxon>
        <taxon>Actinomycetota</taxon>
        <taxon>Actinomycetes</taxon>
        <taxon>Micromonosporales</taxon>
        <taxon>Micromonosporaceae</taxon>
        <taxon>Spirilliplanes</taxon>
    </lineage>
</organism>
<protein>
    <recommendedName>
        <fullName evidence="4">Tellurium resistance protein</fullName>
    </recommendedName>
</protein>
<sequence length="225" mass="24744">MPIDYTKRPENGPVGGPPPVSLSKVTLTKSAPTVSLDKRTAAAGTLRVNLNWNARPQQSSGRLFRRKTSGIDLDLGCLFEYTDGSKGVVQALGNAFRDQHGFGPQPICWLDGDDRSGTNTAGENLHVDLRQLDHISRILVFAFIYEGVPSWAAADGVVTLFPVVGPQVEVRLDEHDEKSPMCAIAMLENTGAELSIRREVRYVRGDQQILDRAYGWGLRWTAGRK</sequence>
<dbReference type="RefSeq" id="WP_203938414.1">
    <property type="nucleotide sequence ID" value="NZ_BAAAGJ010000005.1"/>
</dbReference>
<feature type="compositionally biased region" description="Basic and acidic residues" evidence="1">
    <location>
        <begin position="1"/>
        <end position="10"/>
    </location>
</feature>
<dbReference type="CDD" id="cd06974">
    <property type="entry name" value="TerD_like"/>
    <property type="match status" value="1"/>
</dbReference>
<reference evidence="2" key="1">
    <citation type="submission" date="2021-01" db="EMBL/GenBank/DDBJ databases">
        <title>Whole genome shotgun sequence of Spirilliplanes yamanashiensis NBRC 15828.</title>
        <authorList>
            <person name="Komaki H."/>
            <person name="Tamura T."/>
        </authorList>
    </citation>
    <scope>NUCLEOTIDE SEQUENCE</scope>
    <source>
        <strain evidence="2">NBRC 15828</strain>
    </source>
</reference>
<accession>A0A8J3Y8D1</accession>
<evidence type="ECO:0000313" key="2">
    <source>
        <dbReference type="EMBL" id="GIJ03128.1"/>
    </source>
</evidence>
<dbReference type="Proteomes" id="UP000652013">
    <property type="component" value="Unassembled WGS sequence"/>
</dbReference>
<comment type="caution">
    <text evidence="2">The sequence shown here is derived from an EMBL/GenBank/DDBJ whole genome shotgun (WGS) entry which is preliminary data.</text>
</comment>
<keyword evidence="3" id="KW-1185">Reference proteome</keyword>
<dbReference type="AlphaFoldDB" id="A0A8J3Y8D1"/>
<gene>
    <name evidence="2" type="ORF">Sya03_24800</name>
</gene>
<dbReference type="InterPro" id="IPR003325">
    <property type="entry name" value="TerD"/>
</dbReference>
<dbReference type="Gene3D" id="2.60.60.30">
    <property type="entry name" value="sav2460 like domains"/>
    <property type="match status" value="1"/>
</dbReference>
<proteinExistence type="predicted"/>
<evidence type="ECO:0000313" key="3">
    <source>
        <dbReference type="Proteomes" id="UP000652013"/>
    </source>
</evidence>
<evidence type="ECO:0008006" key="4">
    <source>
        <dbReference type="Google" id="ProtNLM"/>
    </source>
</evidence>
<name>A0A8J3Y8D1_9ACTN</name>
<evidence type="ECO:0000256" key="1">
    <source>
        <dbReference type="SAM" id="MobiDB-lite"/>
    </source>
</evidence>